<keyword evidence="4" id="KW-0547">Nucleotide-binding</keyword>
<protein>
    <submittedName>
        <fullName evidence="9">Heat shock protein 81-2</fullName>
    </submittedName>
</protein>
<evidence type="ECO:0000256" key="1">
    <source>
        <dbReference type="ARBA" id="ARBA00004496"/>
    </source>
</evidence>
<dbReference type="PRINTS" id="PR00775">
    <property type="entry name" value="HEATSHOCK90"/>
</dbReference>
<name>A0A7J0FKS5_9ERIC</name>
<keyword evidence="5" id="KW-0067">ATP-binding</keyword>
<feature type="compositionally biased region" description="Polar residues" evidence="7">
    <location>
        <begin position="119"/>
        <end position="129"/>
    </location>
</feature>
<dbReference type="FunFam" id="3.30.230.80:FF:000001">
    <property type="entry name" value="Heat shock protein 90 alpha"/>
    <property type="match status" value="1"/>
</dbReference>
<dbReference type="Proteomes" id="UP000585474">
    <property type="component" value="Unassembled WGS sequence"/>
</dbReference>
<evidence type="ECO:0000313" key="10">
    <source>
        <dbReference type="Proteomes" id="UP000585474"/>
    </source>
</evidence>
<keyword evidence="10" id="KW-1185">Reference proteome</keyword>
<feature type="compositionally biased region" description="Polar residues" evidence="7">
    <location>
        <begin position="101"/>
        <end position="111"/>
    </location>
</feature>
<dbReference type="FunFam" id="1.20.120.790:FF:000001">
    <property type="entry name" value="Heat shock protein 90 alpha"/>
    <property type="match status" value="1"/>
</dbReference>
<dbReference type="EMBL" id="BJWL01000013">
    <property type="protein sequence ID" value="GFY99304.1"/>
    <property type="molecule type" value="Genomic_DNA"/>
</dbReference>
<keyword evidence="9" id="KW-0346">Stress response</keyword>
<evidence type="ECO:0000256" key="7">
    <source>
        <dbReference type="SAM" id="MobiDB-lite"/>
    </source>
</evidence>
<dbReference type="NCBIfam" id="NF003555">
    <property type="entry name" value="PRK05218.1"/>
    <property type="match status" value="1"/>
</dbReference>
<dbReference type="SUPFAM" id="SSF55874">
    <property type="entry name" value="ATPase domain of HSP90 chaperone/DNA topoisomerase II/histidine kinase"/>
    <property type="match status" value="1"/>
</dbReference>
<dbReference type="Gene3D" id="3.30.230.80">
    <property type="match status" value="1"/>
</dbReference>
<evidence type="ECO:0000256" key="3">
    <source>
        <dbReference type="ARBA" id="ARBA00022490"/>
    </source>
</evidence>
<keyword evidence="3" id="KW-0963">Cytoplasm</keyword>
<accession>A0A7J0FKS5</accession>
<dbReference type="Pfam" id="PF00183">
    <property type="entry name" value="HSP90"/>
    <property type="match status" value="2"/>
</dbReference>
<feature type="region of interest" description="Disordered" evidence="7">
    <location>
        <begin position="96"/>
        <end position="135"/>
    </location>
</feature>
<dbReference type="Gene3D" id="3.40.50.11260">
    <property type="match status" value="1"/>
</dbReference>
<dbReference type="InterPro" id="IPR020575">
    <property type="entry name" value="Hsp90_N"/>
</dbReference>
<comment type="similarity">
    <text evidence="2">Belongs to the heat shock protein 90 family.</text>
</comment>
<reference evidence="9 10" key="1">
    <citation type="submission" date="2019-07" db="EMBL/GenBank/DDBJ databases">
        <title>De Novo Assembly of kiwifruit Actinidia rufa.</title>
        <authorList>
            <person name="Sugita-Konishi S."/>
            <person name="Sato K."/>
            <person name="Mori E."/>
            <person name="Abe Y."/>
            <person name="Kisaki G."/>
            <person name="Hamano K."/>
            <person name="Suezawa K."/>
            <person name="Otani M."/>
            <person name="Fukuda T."/>
            <person name="Manabe T."/>
            <person name="Gomi K."/>
            <person name="Tabuchi M."/>
            <person name="Akimitsu K."/>
            <person name="Kataoka I."/>
        </authorList>
    </citation>
    <scope>NUCLEOTIDE SEQUENCE [LARGE SCALE GENOMIC DNA]</scope>
    <source>
        <strain evidence="10">cv. Fuchu</strain>
    </source>
</reference>
<dbReference type="FunFam" id="3.40.50.11260:FF:000001">
    <property type="entry name" value="Heat shock protein 90 alpha"/>
    <property type="match status" value="1"/>
</dbReference>
<feature type="region of interest" description="Disordered" evidence="7">
    <location>
        <begin position="707"/>
        <end position="735"/>
    </location>
</feature>
<keyword evidence="8" id="KW-0732">Signal</keyword>
<dbReference type="SUPFAM" id="SSF54211">
    <property type="entry name" value="Ribosomal protein S5 domain 2-like"/>
    <property type="match status" value="1"/>
</dbReference>
<feature type="compositionally biased region" description="Acidic residues" evidence="7">
    <location>
        <begin position="707"/>
        <end position="726"/>
    </location>
</feature>
<dbReference type="InterPro" id="IPR036890">
    <property type="entry name" value="HATPase_C_sf"/>
</dbReference>
<dbReference type="GO" id="GO:0005737">
    <property type="term" value="C:cytoplasm"/>
    <property type="evidence" value="ECO:0007669"/>
    <property type="project" value="UniProtKB-SubCell"/>
</dbReference>
<gene>
    <name evidence="9" type="ORF">Acr_13g0007050</name>
</gene>
<dbReference type="GO" id="GO:0016887">
    <property type="term" value="F:ATP hydrolysis activity"/>
    <property type="evidence" value="ECO:0007669"/>
    <property type="project" value="InterPro"/>
</dbReference>
<dbReference type="OrthoDB" id="28737at2759"/>
<feature type="chain" id="PRO_5029868271" evidence="8">
    <location>
        <begin position="28"/>
        <end position="735"/>
    </location>
</feature>
<dbReference type="Gene3D" id="3.30.565.10">
    <property type="entry name" value="Histidine kinase-like ATPase, C-terminal domain"/>
    <property type="match status" value="1"/>
</dbReference>
<evidence type="ECO:0000256" key="2">
    <source>
        <dbReference type="ARBA" id="ARBA00008239"/>
    </source>
</evidence>
<dbReference type="GO" id="GO:0140662">
    <property type="term" value="F:ATP-dependent protein folding chaperone"/>
    <property type="evidence" value="ECO:0007669"/>
    <property type="project" value="InterPro"/>
</dbReference>
<dbReference type="Gene3D" id="1.20.120.790">
    <property type="entry name" value="Heat shock protein 90, C-terminal domain"/>
    <property type="match status" value="1"/>
</dbReference>
<dbReference type="InterPro" id="IPR020568">
    <property type="entry name" value="Ribosomal_Su5_D2-typ_SF"/>
</dbReference>
<dbReference type="SUPFAM" id="SSF110942">
    <property type="entry name" value="HSP90 C-terminal domain"/>
    <property type="match status" value="1"/>
</dbReference>
<comment type="subcellular location">
    <subcellularLocation>
        <location evidence="1">Cytoplasm</location>
    </subcellularLocation>
</comment>
<keyword evidence="6" id="KW-0143">Chaperone</keyword>
<feature type="signal peptide" evidence="8">
    <location>
        <begin position="1"/>
        <end position="27"/>
    </location>
</feature>
<dbReference type="FunFam" id="3.30.565.10:FF:000149">
    <property type="entry name" value="heat shock protein HSP 90-beta isoform X3"/>
    <property type="match status" value="1"/>
</dbReference>
<dbReference type="GO" id="GO:0005524">
    <property type="term" value="F:ATP binding"/>
    <property type="evidence" value="ECO:0007669"/>
    <property type="project" value="UniProtKB-KW"/>
</dbReference>
<organism evidence="9 10">
    <name type="scientific">Actinidia rufa</name>
    <dbReference type="NCBI Taxonomy" id="165716"/>
    <lineage>
        <taxon>Eukaryota</taxon>
        <taxon>Viridiplantae</taxon>
        <taxon>Streptophyta</taxon>
        <taxon>Embryophyta</taxon>
        <taxon>Tracheophyta</taxon>
        <taxon>Spermatophyta</taxon>
        <taxon>Magnoliopsida</taxon>
        <taxon>eudicotyledons</taxon>
        <taxon>Gunneridae</taxon>
        <taxon>Pentapetalae</taxon>
        <taxon>asterids</taxon>
        <taxon>Ericales</taxon>
        <taxon>Actinidiaceae</taxon>
        <taxon>Actinidia</taxon>
    </lineage>
</organism>
<comment type="caution">
    <text evidence="9">The sequence shown here is derived from an EMBL/GenBank/DDBJ whole genome shotgun (WGS) entry which is preliminary data.</text>
</comment>
<evidence type="ECO:0000256" key="8">
    <source>
        <dbReference type="SAM" id="SignalP"/>
    </source>
</evidence>
<dbReference type="GO" id="GO:0051082">
    <property type="term" value="F:unfolded protein binding"/>
    <property type="evidence" value="ECO:0007669"/>
    <property type="project" value="InterPro"/>
</dbReference>
<proteinExistence type="inferred from homology"/>
<dbReference type="AlphaFoldDB" id="A0A7J0FKS5"/>
<evidence type="ECO:0000256" key="5">
    <source>
        <dbReference type="ARBA" id="ARBA00022840"/>
    </source>
</evidence>
<dbReference type="PANTHER" id="PTHR11528">
    <property type="entry name" value="HEAT SHOCK PROTEIN 90 FAMILY MEMBER"/>
    <property type="match status" value="1"/>
</dbReference>
<dbReference type="InterPro" id="IPR037196">
    <property type="entry name" value="HSP90_C"/>
</dbReference>
<evidence type="ECO:0000256" key="6">
    <source>
        <dbReference type="ARBA" id="ARBA00023186"/>
    </source>
</evidence>
<dbReference type="InterPro" id="IPR001404">
    <property type="entry name" value="Hsp90_fam"/>
</dbReference>
<evidence type="ECO:0000313" key="9">
    <source>
        <dbReference type="EMBL" id="GFY99304.1"/>
    </source>
</evidence>
<evidence type="ECO:0000256" key="4">
    <source>
        <dbReference type="ARBA" id="ARBA00022741"/>
    </source>
</evidence>
<sequence length="735" mass="83367">MEPKTLPLPRGLLLALSMPLLLQPTSAFPPAARTPTGYGKGTPIDPISVGNPEPLVADAAADLVATAGAGAIPLSYRPPVQKRSSFNYHLVKKNHQDHPVNNHTHQVGRVNQKNKRGKSNNMKRSTSASGKRIKRYRGKGRSLSPLDVALSAGITSGLSQSCTAQRLCFERSSMGRVRGCGRVSCFSFSYRFPWFLGKNSAGLLIPQGCFPVSMIGQFGVGFYSAYLVAERVVVTTKHNDDEQYVWESQAGGSFTVTRDTLGEILGRGTKMTLFLKEDQLEYLEERRLKDLIKKHSEFISYPISLWIEKTTEKEISDDEDEEEKKDEEGKKPIWMRKPEEITKEEYAAFYKSLTNDWEEHLAVKHFSVEGQLEFKAVLFVPKRAPFDLFDTKKKPNNIKLYVRRVFIMDNCEELIPEYLSFVKGIVDSEDLPLNISREMLQQNKILKVIRKNLVKKCIELFFEIAENKEDYTKFYEAFSKNLKLGIHEDSQNKTKIAELLRYHSTKSGDEMTSLKDYVTRMKEGQNDIYYITGESRKAVENSPFLEKLKKRGYEVLFMVDAIDEYAVGQLKEFEGKKLVSATKEGLKLDESEDEKQKKEALKEKFEGLCKVIKDVLGDKIEKVVVSDRVVDSPCCLVTGEYGWTANMERIMKAQALRDSSMAGYMSSKKTMEINPENPIMEELRKRADTDKNDKIHRMLKLGLSIDEDAGDADVDMPPLEETDVDAEGSKMEEVD</sequence>